<evidence type="ECO:0000313" key="1">
    <source>
        <dbReference type="EMBL" id="PWJ27974.1"/>
    </source>
</evidence>
<accession>A0A2Y9BMA2</accession>
<comment type="caution">
    <text evidence="1">The sequence shown here is derived from an EMBL/GenBank/DDBJ whole genome shotgun (WGS) entry which is preliminary data.</text>
</comment>
<organism evidence="1 2">
    <name type="scientific">Faecalicatena orotica</name>
    <dbReference type="NCBI Taxonomy" id="1544"/>
    <lineage>
        <taxon>Bacteria</taxon>
        <taxon>Bacillati</taxon>
        <taxon>Bacillota</taxon>
        <taxon>Clostridia</taxon>
        <taxon>Lachnospirales</taxon>
        <taxon>Lachnospiraceae</taxon>
        <taxon>Faecalicatena</taxon>
    </lineage>
</organism>
<dbReference type="EMBL" id="QGDL01000010">
    <property type="protein sequence ID" value="PWJ27974.1"/>
    <property type="molecule type" value="Genomic_DNA"/>
</dbReference>
<dbReference type="SUPFAM" id="SSF88659">
    <property type="entry name" value="Sigma3 and sigma4 domains of RNA polymerase sigma factors"/>
    <property type="match status" value="1"/>
</dbReference>
<dbReference type="Pfam" id="PF07374">
    <property type="entry name" value="DUF1492"/>
    <property type="match status" value="1"/>
</dbReference>
<proteinExistence type="predicted"/>
<dbReference type="Gene3D" id="1.20.140.160">
    <property type="match status" value="1"/>
</dbReference>
<dbReference type="Proteomes" id="UP000245845">
    <property type="component" value="Unassembled WGS sequence"/>
</dbReference>
<dbReference type="InterPro" id="IPR010861">
    <property type="entry name" value="DUF1492"/>
</dbReference>
<gene>
    <name evidence="1" type="ORF">A8806_110149</name>
</gene>
<name>A0A2Y9BMA2_9FIRM</name>
<protein>
    <submittedName>
        <fullName evidence="1">Uncharacterized protein DUF1492</fullName>
    </submittedName>
</protein>
<keyword evidence="2" id="KW-1185">Reference proteome</keyword>
<reference evidence="1 2" key="1">
    <citation type="submission" date="2018-05" db="EMBL/GenBank/DDBJ databases">
        <title>The Hungate 1000. A catalogue of reference genomes from the rumen microbiome.</title>
        <authorList>
            <person name="Kelly W."/>
        </authorList>
    </citation>
    <scope>NUCLEOTIDE SEQUENCE [LARGE SCALE GENOMIC DNA]</scope>
    <source>
        <strain evidence="1 2">NLAE-zl-C242</strain>
    </source>
</reference>
<dbReference type="InterPro" id="IPR013324">
    <property type="entry name" value="RNA_pol_sigma_r3/r4-like"/>
</dbReference>
<dbReference type="RefSeq" id="WP_242996143.1">
    <property type="nucleotide sequence ID" value="NZ_QGDL01000010.1"/>
</dbReference>
<sequence>MARIEENASTSENDKKKEYLRSYGKHVRRIRRIESEIPEIRAMKVSPSLSVDGMPHGSDKKDLSGYAAELDDMERELMEERYQRVVKYRDIDKRIKRLKSENEQDVLFYRYIKELDWWEIAEKMRYSERQIHRFHGRALAHFEISEKDVSECQ</sequence>
<dbReference type="AlphaFoldDB" id="A0A2Y9BMA2"/>
<evidence type="ECO:0000313" key="2">
    <source>
        <dbReference type="Proteomes" id="UP000245845"/>
    </source>
</evidence>